<protein>
    <submittedName>
        <fullName evidence="1">Uncharacterized protein</fullName>
    </submittedName>
</protein>
<dbReference type="STRING" id="561061.SAMN05660862_3439"/>
<dbReference type="RefSeq" id="WP_085474122.1">
    <property type="nucleotide sequence ID" value="NZ_CP038029.1"/>
</dbReference>
<reference evidence="1 2" key="1">
    <citation type="submission" date="2017-04" db="EMBL/GenBank/DDBJ databases">
        <authorList>
            <person name="Afonso C.L."/>
            <person name="Miller P.J."/>
            <person name="Scott M.A."/>
            <person name="Spackman E."/>
            <person name="Goraichik I."/>
            <person name="Dimitrov K.M."/>
            <person name="Suarez D.L."/>
            <person name="Swayne D.E."/>
        </authorList>
    </citation>
    <scope>NUCLEOTIDE SEQUENCE [LARGE SCALE GENOMIC DNA]</scope>
    <source>
        <strain evidence="1 2">DSM 22418</strain>
    </source>
</reference>
<sequence length="238" mass="26573">MKRIKNNNISYLLTFVLTIFFGAQEVLAQQDVIRTGYPQAIGIHGGTSGIGAHFYQPFSAKFGARLGVSFMPFNTDIKGTYSGRKTHSDIKAQAHNASLILGYTPFAGKGGFFNSFGLQLGGAYFFKLDGEFDTRLSDPYKYGDILVDPVQVGIIHTDVKWKKTINPYAGIGWSNIRLDDRFSASLDLGCYYLSKPKVTIEASGLLEENVMNAPQVEHNIRNYRYLPRVEFGVSYRLK</sequence>
<dbReference type="OrthoDB" id="597504at2"/>
<dbReference type="Proteomes" id="UP000192980">
    <property type="component" value="Unassembled WGS sequence"/>
</dbReference>
<name>A0A1X7L1G5_9SPHI</name>
<keyword evidence="2" id="KW-1185">Reference proteome</keyword>
<evidence type="ECO:0000313" key="1">
    <source>
        <dbReference type="EMBL" id="SMG47467.1"/>
    </source>
</evidence>
<dbReference type="AlphaFoldDB" id="A0A1X7L1G5"/>
<gene>
    <name evidence="1" type="ORF">SAMN05660862_3439</name>
</gene>
<accession>A0A1X7L1G5</accession>
<evidence type="ECO:0000313" key="2">
    <source>
        <dbReference type="Proteomes" id="UP000192980"/>
    </source>
</evidence>
<dbReference type="Gene3D" id="2.40.160.170">
    <property type="match status" value="1"/>
</dbReference>
<dbReference type="EMBL" id="FXAU01000007">
    <property type="protein sequence ID" value="SMG47467.1"/>
    <property type="molecule type" value="Genomic_DNA"/>
</dbReference>
<organism evidence="1 2">
    <name type="scientific">Sphingobacterium psychroaquaticum</name>
    <dbReference type="NCBI Taxonomy" id="561061"/>
    <lineage>
        <taxon>Bacteria</taxon>
        <taxon>Pseudomonadati</taxon>
        <taxon>Bacteroidota</taxon>
        <taxon>Sphingobacteriia</taxon>
        <taxon>Sphingobacteriales</taxon>
        <taxon>Sphingobacteriaceae</taxon>
        <taxon>Sphingobacterium</taxon>
    </lineage>
</organism>
<proteinExistence type="predicted"/>